<evidence type="ECO:0000256" key="8">
    <source>
        <dbReference type="SAM" id="MobiDB-lite"/>
    </source>
</evidence>
<dbReference type="PANTHER" id="PTHR33711:SF7">
    <property type="entry name" value="INTRADIOL RING-CLEAVAGE DIOXYGENASES DOMAIN-CONTAINING PROTEIN-RELATED"/>
    <property type="match status" value="1"/>
</dbReference>
<comment type="caution">
    <text evidence="10">The sequence shown here is derived from an EMBL/GenBank/DDBJ whole genome shotgun (WGS) entry which is preliminary data.</text>
</comment>
<dbReference type="GO" id="GO:0008199">
    <property type="term" value="F:ferric iron binding"/>
    <property type="evidence" value="ECO:0007669"/>
    <property type="project" value="InterPro"/>
</dbReference>
<dbReference type="SMART" id="SM00906">
    <property type="entry name" value="Fungal_trans"/>
    <property type="match status" value="1"/>
</dbReference>
<evidence type="ECO:0000256" key="6">
    <source>
        <dbReference type="ARBA" id="ARBA00023004"/>
    </source>
</evidence>
<feature type="compositionally biased region" description="Low complexity" evidence="8">
    <location>
        <begin position="309"/>
        <end position="322"/>
    </location>
</feature>
<proteinExistence type="inferred from homology"/>
<dbReference type="SUPFAM" id="SSF49482">
    <property type="entry name" value="Aromatic compound dioxygenase"/>
    <property type="match status" value="1"/>
</dbReference>
<protein>
    <recommendedName>
        <fullName evidence="9">Xylanolytic transcriptional activator regulatory domain-containing protein</fullName>
    </recommendedName>
</protein>
<evidence type="ECO:0000256" key="1">
    <source>
        <dbReference type="ARBA" id="ARBA00001965"/>
    </source>
</evidence>
<evidence type="ECO:0000256" key="5">
    <source>
        <dbReference type="ARBA" id="ARBA00023002"/>
    </source>
</evidence>
<dbReference type="InterPro" id="IPR007535">
    <property type="entry name" value="Catechol_dOase_N"/>
</dbReference>
<keyword evidence="3" id="KW-0479">Metal-binding</keyword>
<feature type="domain" description="Xylanolytic transcriptional activator regulatory" evidence="9">
    <location>
        <begin position="553"/>
        <end position="625"/>
    </location>
</feature>
<keyword evidence="4" id="KW-0223">Dioxygenase</keyword>
<dbReference type="GO" id="GO:0018576">
    <property type="term" value="F:catechol 1,2-dioxygenase activity"/>
    <property type="evidence" value="ECO:0007669"/>
    <property type="project" value="InterPro"/>
</dbReference>
<accession>A0AAN8F1U2</accession>
<dbReference type="InterPro" id="IPR015889">
    <property type="entry name" value="Intradiol_dOase_core"/>
</dbReference>
<evidence type="ECO:0000256" key="7">
    <source>
        <dbReference type="ARBA" id="ARBA00023242"/>
    </source>
</evidence>
<keyword evidence="11" id="KW-1185">Reference proteome</keyword>
<feature type="region of interest" description="Disordered" evidence="8">
    <location>
        <begin position="291"/>
        <end position="331"/>
    </location>
</feature>
<evidence type="ECO:0000313" key="11">
    <source>
        <dbReference type="Proteomes" id="UP001316803"/>
    </source>
</evidence>
<dbReference type="GO" id="GO:0006351">
    <property type="term" value="P:DNA-templated transcription"/>
    <property type="evidence" value="ECO:0007669"/>
    <property type="project" value="InterPro"/>
</dbReference>
<dbReference type="PANTHER" id="PTHR33711">
    <property type="entry name" value="DIOXYGENASE, PUTATIVE (AFU_ORTHOLOGUE AFUA_2G02910)-RELATED"/>
    <property type="match status" value="1"/>
</dbReference>
<dbReference type="InterPro" id="IPR050770">
    <property type="entry name" value="Intradiol_RC_Dioxygenase"/>
</dbReference>
<dbReference type="Gene3D" id="2.60.130.10">
    <property type="entry name" value="Aromatic compound dioxygenase"/>
    <property type="match status" value="1"/>
</dbReference>
<keyword evidence="5" id="KW-0560">Oxidoreductase</keyword>
<comment type="similarity">
    <text evidence="2">Belongs to the intradiol ring-cleavage dioxygenase family.</text>
</comment>
<evidence type="ECO:0000256" key="3">
    <source>
        <dbReference type="ARBA" id="ARBA00022723"/>
    </source>
</evidence>
<dbReference type="Pfam" id="PF04444">
    <property type="entry name" value="Dioxygenase_N"/>
    <property type="match status" value="1"/>
</dbReference>
<dbReference type="CDD" id="cd12148">
    <property type="entry name" value="fungal_TF_MHR"/>
    <property type="match status" value="1"/>
</dbReference>
<dbReference type="Proteomes" id="UP001316803">
    <property type="component" value="Unassembled WGS sequence"/>
</dbReference>
<reference evidence="10 11" key="1">
    <citation type="submission" date="2022-12" db="EMBL/GenBank/DDBJ databases">
        <title>Genomic features and morphological characterization of a novel Knufia sp. strain isolated from spacecraft assembly facility.</title>
        <authorList>
            <person name="Teixeira M."/>
            <person name="Chander A.M."/>
            <person name="Stajich J.E."/>
            <person name="Venkateswaran K."/>
        </authorList>
    </citation>
    <scope>NUCLEOTIDE SEQUENCE [LARGE SCALE GENOMIC DNA]</scope>
    <source>
        <strain evidence="10 11">FJI-L2-BK-P2</strain>
    </source>
</reference>
<dbReference type="GO" id="GO:0009712">
    <property type="term" value="P:catechol-containing compound metabolic process"/>
    <property type="evidence" value="ECO:0007669"/>
    <property type="project" value="InterPro"/>
</dbReference>
<keyword evidence="6" id="KW-0408">Iron</keyword>
<dbReference type="InterPro" id="IPR000627">
    <property type="entry name" value="Intradiol_dOase_C"/>
</dbReference>
<evidence type="ECO:0000256" key="2">
    <source>
        <dbReference type="ARBA" id="ARBA00007825"/>
    </source>
</evidence>
<evidence type="ECO:0000313" key="10">
    <source>
        <dbReference type="EMBL" id="KAK5949736.1"/>
    </source>
</evidence>
<dbReference type="CDD" id="cd03461">
    <property type="entry name" value="1_2-HQD"/>
    <property type="match status" value="1"/>
</dbReference>
<dbReference type="EMBL" id="JAKLMC020000033">
    <property type="protein sequence ID" value="KAK5949736.1"/>
    <property type="molecule type" value="Genomic_DNA"/>
</dbReference>
<name>A0AAN8F1U2_9EURO</name>
<dbReference type="InterPro" id="IPR039390">
    <property type="entry name" value="1_2-HQD/HQD"/>
</dbReference>
<dbReference type="Pfam" id="PF00775">
    <property type="entry name" value="Dioxygenase_C"/>
    <property type="match status" value="1"/>
</dbReference>
<gene>
    <name evidence="10" type="ORF">OHC33_009333</name>
</gene>
<dbReference type="Pfam" id="PF04082">
    <property type="entry name" value="Fungal_trans"/>
    <property type="match status" value="1"/>
</dbReference>
<dbReference type="GO" id="GO:0003677">
    <property type="term" value="F:DNA binding"/>
    <property type="evidence" value="ECO:0007669"/>
    <property type="project" value="InterPro"/>
</dbReference>
<dbReference type="GO" id="GO:0008270">
    <property type="term" value="F:zinc ion binding"/>
    <property type="evidence" value="ECO:0007669"/>
    <property type="project" value="InterPro"/>
</dbReference>
<keyword evidence="7" id="KW-0539">Nucleus</keyword>
<evidence type="ECO:0000256" key="4">
    <source>
        <dbReference type="ARBA" id="ARBA00022964"/>
    </source>
</evidence>
<evidence type="ECO:0000259" key="9">
    <source>
        <dbReference type="SMART" id="SM00906"/>
    </source>
</evidence>
<sequence length="1001" mass="110882">MATNGAQQHRFDPTFTDTVINATGPKASPRMREVMTSLIRHLHDFAREVELTVDEWAEGVALINWAGQMSTEKRNEGQLVTDVVGLESLVDEITYKKAAEAADYATQSAILGPFFRHDHPTREKGSTISFNTPDDAQVAYMHGVVMDAVSKKPIAGATVDVWQASTNGLYEQQDDNQVDHNLRGKFITDENGEYAFYTIRPTPYPIPFDGPAGKLLQLLDRHPYRPAHIHLIVMIDGYKPITTQIFDKDSKYLDDDSVFAVKDSLVVEFVPRKDDPKAEFELKYDIGMAPNDAKEPAGTAQRRGGVRTQSSVSESPASPAVQLGKAHTEASPNDAEIAIESLLTLSGSRSAPKTPATESIHESSMAHAPVPKLARLLRDGHGKFIFVGDSSNLAFLQNIRRLARTAIGQCGLTTDPMRHAMIEAIPNTASFRTPSTFNLKPTKAEAEDLVNHYMLAASGAIDLFDKADIMQHLATWTEDKRTDNPTADAIFYLVLAIGARNRSTDDDDLSERFFSRGRALAISSFMDDPSVLTVQSYVLITFFLLSACRRNGAFMLLGIAIRAAYALGLHRSDISALFESRERQTRERVWKSLRVLDIFMSASLGRPPATSEVDGVNANMEGKDHIYEDMKMGPLHSSWMLRICFIFERILNEVYCRREVDVQLVNSISAQYREWNMGFDADLDIEGLTESGTAISSMSLPQAICLAHLKGSYYWSIILLTRPFLIFDVSSKIENKDENPKLASPSRSANADTTMLSEACIDAALKSIEVASDLVHTPGCPKRPFKVTNSLFVSSLVIGLAMFGDYDKSFPLLSSLEQAKIVLGQLAKHDPSGRRYYMITSYLQQAALEHIRRRDELQTQRRRQGIHSIFGDLLNKEPSTQQPESEQDHAEINAAVSSAPVQDGDPQNTLWTQRLEDTPDKKGPTLTTSGTLASASKDMVGLPSNLDPNLATSGNARGDDFLNSWQMNDADAFNLPPHAEEFPLFSLMDDYTSGDSYLDML</sequence>
<dbReference type="AlphaFoldDB" id="A0AAN8F1U2"/>
<dbReference type="InterPro" id="IPR007219">
    <property type="entry name" value="XnlR_reg_dom"/>
</dbReference>
<comment type="cofactor">
    <cofactor evidence="1">
        <name>Fe(3+)</name>
        <dbReference type="ChEBI" id="CHEBI:29034"/>
    </cofactor>
</comment>
<organism evidence="10 11">
    <name type="scientific">Knufia fluminis</name>
    <dbReference type="NCBI Taxonomy" id="191047"/>
    <lineage>
        <taxon>Eukaryota</taxon>
        <taxon>Fungi</taxon>
        <taxon>Dikarya</taxon>
        <taxon>Ascomycota</taxon>
        <taxon>Pezizomycotina</taxon>
        <taxon>Eurotiomycetes</taxon>
        <taxon>Chaetothyriomycetidae</taxon>
        <taxon>Chaetothyriales</taxon>
        <taxon>Trichomeriaceae</taxon>
        <taxon>Knufia</taxon>
    </lineage>
</organism>